<dbReference type="InterPro" id="IPR000792">
    <property type="entry name" value="Tscrpt_reg_LuxR_C"/>
</dbReference>
<evidence type="ECO:0000259" key="4">
    <source>
        <dbReference type="PROSITE" id="PS50043"/>
    </source>
</evidence>
<dbReference type="GO" id="GO:0003677">
    <property type="term" value="F:DNA binding"/>
    <property type="evidence" value="ECO:0007669"/>
    <property type="project" value="UniProtKB-KW"/>
</dbReference>
<dbReference type="GO" id="GO:0006355">
    <property type="term" value="P:regulation of DNA-templated transcription"/>
    <property type="evidence" value="ECO:0007669"/>
    <property type="project" value="InterPro"/>
</dbReference>
<keyword evidence="7" id="KW-1185">Reference proteome</keyword>
<dbReference type="PROSITE" id="PS50043">
    <property type="entry name" value="HTH_LUXR_2"/>
    <property type="match status" value="1"/>
</dbReference>
<sequence>MNFSMTKNISIGIIEDNEKLLNNYSEFFQLQDNYTLSFGFPSVDDFLRNFDKKEHIQPDIILLDINLPGTSGIDGIKILKECFPKAIIVMLTAYSSNSHIITALENGASGYLVKGMSLHDIKSSLANYENDGSAISPNVAKKLIEHFNHTKKQEEIILKVLTGREKDITKCIVNGLSHKETAEQLNIKASTVNHHLKNIYIKLGVNTKTALIAKVMNNKTV</sequence>
<dbReference type="InterPro" id="IPR016032">
    <property type="entry name" value="Sig_transdc_resp-reg_C-effctor"/>
</dbReference>
<dbReference type="InterPro" id="IPR011006">
    <property type="entry name" value="CheY-like_superfamily"/>
</dbReference>
<evidence type="ECO:0000256" key="1">
    <source>
        <dbReference type="ARBA" id="ARBA00022553"/>
    </source>
</evidence>
<dbReference type="Proteomes" id="UP000323653">
    <property type="component" value="Chromosome"/>
</dbReference>
<dbReference type="InterPro" id="IPR058245">
    <property type="entry name" value="NreC/VraR/RcsB-like_REC"/>
</dbReference>
<name>A0A5C0VL68_9SPHI</name>
<dbReference type="PROSITE" id="PS50110">
    <property type="entry name" value="RESPONSE_REGULATORY"/>
    <property type="match status" value="1"/>
</dbReference>
<dbReference type="InterPro" id="IPR039420">
    <property type="entry name" value="WalR-like"/>
</dbReference>
<dbReference type="SMART" id="SM00421">
    <property type="entry name" value="HTH_LUXR"/>
    <property type="match status" value="1"/>
</dbReference>
<reference evidence="6 7" key="1">
    <citation type="submission" date="2019-08" db="EMBL/GenBank/DDBJ databases">
        <title>Pedobacter sp. nov., isolated from Han river, South Korea.</title>
        <authorList>
            <person name="Lee D.-H."/>
            <person name="Kim Y.-S."/>
            <person name="Hwang E.-M."/>
            <person name="Le Tran T.C."/>
            <person name="Cha C.-J."/>
        </authorList>
    </citation>
    <scope>NUCLEOTIDE SEQUENCE [LARGE SCALE GENOMIC DNA]</scope>
    <source>
        <strain evidence="6 7">CJ43</strain>
    </source>
</reference>
<accession>A0A5C0VL68</accession>
<evidence type="ECO:0000313" key="6">
    <source>
        <dbReference type="EMBL" id="QEK52652.1"/>
    </source>
</evidence>
<dbReference type="Pfam" id="PF00196">
    <property type="entry name" value="GerE"/>
    <property type="match status" value="1"/>
</dbReference>
<organism evidence="6 7">
    <name type="scientific">Pedobacter aquae</name>
    <dbReference type="NCBI Taxonomy" id="2605747"/>
    <lineage>
        <taxon>Bacteria</taxon>
        <taxon>Pseudomonadati</taxon>
        <taxon>Bacteroidota</taxon>
        <taxon>Sphingobacteriia</taxon>
        <taxon>Sphingobacteriales</taxon>
        <taxon>Sphingobacteriaceae</taxon>
        <taxon>Pedobacter</taxon>
    </lineage>
</organism>
<dbReference type="GO" id="GO:0000160">
    <property type="term" value="P:phosphorelay signal transduction system"/>
    <property type="evidence" value="ECO:0007669"/>
    <property type="project" value="InterPro"/>
</dbReference>
<dbReference type="SUPFAM" id="SSF52172">
    <property type="entry name" value="CheY-like"/>
    <property type="match status" value="1"/>
</dbReference>
<evidence type="ECO:0000259" key="5">
    <source>
        <dbReference type="PROSITE" id="PS50110"/>
    </source>
</evidence>
<protein>
    <submittedName>
        <fullName evidence="6">Response regulator transcription factor</fullName>
    </submittedName>
</protein>
<dbReference type="Gene3D" id="3.40.50.2300">
    <property type="match status" value="1"/>
</dbReference>
<keyword evidence="2" id="KW-0238">DNA-binding</keyword>
<proteinExistence type="predicted"/>
<dbReference type="SMART" id="SM00448">
    <property type="entry name" value="REC"/>
    <property type="match status" value="1"/>
</dbReference>
<evidence type="ECO:0000256" key="2">
    <source>
        <dbReference type="ARBA" id="ARBA00023125"/>
    </source>
</evidence>
<evidence type="ECO:0000313" key="7">
    <source>
        <dbReference type="Proteomes" id="UP000323653"/>
    </source>
</evidence>
<dbReference type="CDD" id="cd06170">
    <property type="entry name" value="LuxR_C_like"/>
    <property type="match status" value="1"/>
</dbReference>
<dbReference type="KEGG" id="pej:FYC62_14040"/>
<dbReference type="CDD" id="cd17535">
    <property type="entry name" value="REC_NarL-like"/>
    <property type="match status" value="1"/>
</dbReference>
<feature type="domain" description="HTH luxR-type" evidence="4">
    <location>
        <begin position="154"/>
        <end position="219"/>
    </location>
</feature>
<dbReference type="SUPFAM" id="SSF46894">
    <property type="entry name" value="C-terminal effector domain of the bipartite response regulators"/>
    <property type="match status" value="1"/>
</dbReference>
<dbReference type="AlphaFoldDB" id="A0A5C0VL68"/>
<dbReference type="PRINTS" id="PR00038">
    <property type="entry name" value="HTHLUXR"/>
</dbReference>
<evidence type="ECO:0000256" key="3">
    <source>
        <dbReference type="PROSITE-ProRule" id="PRU00169"/>
    </source>
</evidence>
<feature type="modified residue" description="4-aspartylphosphate" evidence="3">
    <location>
        <position position="64"/>
    </location>
</feature>
<feature type="domain" description="Response regulatory" evidence="5">
    <location>
        <begin position="10"/>
        <end position="129"/>
    </location>
</feature>
<dbReference type="EMBL" id="CP043329">
    <property type="protein sequence ID" value="QEK52652.1"/>
    <property type="molecule type" value="Genomic_DNA"/>
</dbReference>
<dbReference type="InterPro" id="IPR001789">
    <property type="entry name" value="Sig_transdc_resp-reg_receiver"/>
</dbReference>
<gene>
    <name evidence="6" type="ORF">FYC62_14040</name>
</gene>
<dbReference type="PANTHER" id="PTHR43214:SF43">
    <property type="entry name" value="TWO-COMPONENT RESPONSE REGULATOR"/>
    <property type="match status" value="1"/>
</dbReference>
<keyword evidence="1 3" id="KW-0597">Phosphoprotein</keyword>
<dbReference type="Pfam" id="PF00072">
    <property type="entry name" value="Response_reg"/>
    <property type="match status" value="1"/>
</dbReference>
<dbReference type="PANTHER" id="PTHR43214">
    <property type="entry name" value="TWO-COMPONENT RESPONSE REGULATOR"/>
    <property type="match status" value="1"/>
</dbReference>